<name>F2L8R7_BURGS</name>
<dbReference type="GO" id="GO:0004301">
    <property type="term" value="F:epoxide hydrolase activity"/>
    <property type="evidence" value="ECO:0007669"/>
    <property type="project" value="TreeGrafter"/>
</dbReference>
<feature type="chain" id="PRO_5003285602" evidence="1">
    <location>
        <begin position="42"/>
        <end position="499"/>
    </location>
</feature>
<keyword evidence="4" id="KW-1185">Reference proteome</keyword>
<dbReference type="RefSeq" id="WP_013698620.1">
    <property type="nucleotide sequence ID" value="NC_015381.1"/>
</dbReference>
<dbReference type="InterPro" id="IPR029058">
    <property type="entry name" value="AB_hydrolase_fold"/>
</dbReference>
<dbReference type="PRINTS" id="PR00111">
    <property type="entry name" value="ABHYDROLASE"/>
</dbReference>
<evidence type="ECO:0000256" key="1">
    <source>
        <dbReference type="SAM" id="SignalP"/>
    </source>
</evidence>
<organism evidence="3 4">
    <name type="scientific">Burkholderia gladioli (strain BSR3)</name>
    <dbReference type="NCBI Taxonomy" id="999541"/>
    <lineage>
        <taxon>Bacteria</taxon>
        <taxon>Pseudomonadati</taxon>
        <taxon>Pseudomonadota</taxon>
        <taxon>Betaproteobacteria</taxon>
        <taxon>Burkholderiales</taxon>
        <taxon>Burkholderiaceae</taxon>
        <taxon>Burkholderia</taxon>
    </lineage>
</organism>
<gene>
    <name evidence="3" type="ordered locus">bgla_1g26750</name>
</gene>
<dbReference type="STRING" id="999541.bgla_1g26750"/>
<dbReference type="EMBL" id="CP002599">
    <property type="protein sequence ID" value="AEA61293.1"/>
    <property type="molecule type" value="Genomic_DNA"/>
</dbReference>
<dbReference type="eggNOG" id="COG0596">
    <property type="taxonomic scope" value="Bacteria"/>
</dbReference>
<dbReference type="SUPFAM" id="SSF53474">
    <property type="entry name" value="alpha/beta-Hydrolases"/>
    <property type="match status" value="1"/>
</dbReference>
<keyword evidence="3" id="KW-0378">Hydrolase</keyword>
<dbReference type="KEGG" id="bgd:bgla_1g26750"/>
<evidence type="ECO:0000313" key="4">
    <source>
        <dbReference type="Proteomes" id="UP000008316"/>
    </source>
</evidence>
<dbReference type="Pfam" id="PF00561">
    <property type="entry name" value="Abhydrolase_1"/>
    <property type="match status" value="1"/>
</dbReference>
<proteinExistence type="predicted"/>
<evidence type="ECO:0000259" key="2">
    <source>
        <dbReference type="Pfam" id="PF00561"/>
    </source>
</evidence>
<feature type="signal peptide" evidence="1">
    <location>
        <begin position="1"/>
        <end position="41"/>
    </location>
</feature>
<dbReference type="InterPro" id="IPR051340">
    <property type="entry name" value="Haloalkane_dehalogenase"/>
</dbReference>
<dbReference type="PANTHER" id="PTHR42977:SF1">
    <property type="entry name" value="BLR6576 PROTEIN"/>
    <property type="match status" value="1"/>
</dbReference>
<dbReference type="HOGENOM" id="CLU_545941_0_0_4"/>
<protein>
    <submittedName>
        <fullName evidence="3">Alpha/beta hydrolase fold protein</fullName>
    </submittedName>
</protein>
<feature type="domain" description="AB hydrolase-1" evidence="2">
    <location>
        <begin position="67"/>
        <end position="311"/>
    </location>
</feature>
<dbReference type="Gene3D" id="3.40.50.1820">
    <property type="entry name" value="alpha/beta hydrolase"/>
    <property type="match status" value="1"/>
</dbReference>
<keyword evidence="1" id="KW-0732">Signal</keyword>
<evidence type="ECO:0000313" key="3">
    <source>
        <dbReference type="EMBL" id="AEA61293.1"/>
    </source>
</evidence>
<sequence length="499" mass="53990">MFRPASRCLTSRCLTSRCLASRLLAALLAASAWFAGPAAHADPVSYHYASVDGLRLFYREAGDRAKPTLLLLHGFPSSSHEFRDLMPLLAGQFHVIAPDYPGMGYSEAPPAERFAPSFDKVTSVIEHFVASLGEPHLIVYMTDFGGPVGMRLALHHPDWIDGLVFQNAVISEDGVDPARRRRDAAITGEATEAKRALAESHVSLATALLLYRHGAREPDALNPDAWTNDAAALANPDSRRIMTDLQLDIPNNVAAFPAWQAWLREHQPRTLVVWGRNDPIFVPAGAEAIRREVPDAAIHYYDTGHFALEEDHDDIARQIGGFFAPVHVRGRIESVEGATVTVRTREGTTQVLQLDARTRLAAVKPYDRARLEPGSYVGAAAVPSGAGLGALEVMVYREERRGTGEGHYAWDLAPGSSMTGATVTAVTAEPGGRDLDLRYGSETLRVHVPDSAPVVTYAPAGREDLVPGAYLFAVAAPGDHGQWRAGAISVEKDGVKPPL</sequence>
<accession>F2L8R7</accession>
<dbReference type="Proteomes" id="UP000008316">
    <property type="component" value="Chromosome 1"/>
</dbReference>
<dbReference type="InterPro" id="IPR000073">
    <property type="entry name" value="AB_hydrolase_1"/>
</dbReference>
<reference evidence="3 4" key="1">
    <citation type="journal article" date="2011" name="J. Bacteriol.">
        <title>Complete genome sequence of Burkholderia gladioli BSR3.</title>
        <authorList>
            <person name="Seo Y.S."/>
            <person name="Lim J."/>
            <person name="Choi B.S."/>
            <person name="Kim H."/>
            <person name="Goo E."/>
            <person name="Lee B."/>
            <person name="Lim J.S."/>
            <person name="Choi I.Y."/>
            <person name="Moon J.S."/>
            <person name="Kim J."/>
            <person name="Hwang I."/>
        </authorList>
    </citation>
    <scope>NUCLEOTIDE SEQUENCE [LARGE SCALE GENOMIC DNA]</scope>
    <source>
        <strain evidence="3 4">BSR3</strain>
    </source>
</reference>
<dbReference type="AlphaFoldDB" id="F2L8R7"/>
<dbReference type="PANTHER" id="PTHR42977">
    <property type="entry name" value="HYDROLASE-RELATED"/>
    <property type="match status" value="1"/>
</dbReference>